<keyword evidence="2" id="KW-1185">Reference proteome</keyword>
<proteinExistence type="predicted"/>
<name>A0ABX0DVK4_9ACTN</name>
<dbReference type="InterPro" id="IPR039708">
    <property type="entry name" value="MT1774/Rv1733c-like"/>
</dbReference>
<evidence type="ECO:0000313" key="1">
    <source>
        <dbReference type="EMBL" id="NGO44864.1"/>
    </source>
</evidence>
<organism evidence="1 2">
    <name type="scientific">Streptomyces ureilyticus</name>
    <dbReference type="NCBI Taxonomy" id="1775131"/>
    <lineage>
        <taxon>Bacteria</taxon>
        <taxon>Bacillati</taxon>
        <taxon>Actinomycetota</taxon>
        <taxon>Actinomycetes</taxon>
        <taxon>Kitasatosporales</taxon>
        <taxon>Streptomycetaceae</taxon>
        <taxon>Streptomyces</taxon>
    </lineage>
</organism>
<protein>
    <submittedName>
        <fullName evidence="1">Uncharacterized protein</fullName>
    </submittedName>
</protein>
<evidence type="ECO:0000313" key="2">
    <source>
        <dbReference type="Proteomes" id="UP001518140"/>
    </source>
</evidence>
<dbReference type="PANTHER" id="PTHR42305">
    <property type="entry name" value="MEMBRANE PROTEIN RV1733C-RELATED"/>
    <property type="match status" value="1"/>
</dbReference>
<gene>
    <name evidence="1" type="ORF">G6048_22765</name>
</gene>
<dbReference type="PANTHER" id="PTHR42305:SF1">
    <property type="entry name" value="MEMBRANE PROTEIN RV1733C-RELATED"/>
    <property type="match status" value="1"/>
</dbReference>
<dbReference type="Proteomes" id="UP001518140">
    <property type="component" value="Unassembled WGS sequence"/>
</dbReference>
<accession>A0ABX0DVK4</accession>
<dbReference type="EMBL" id="JAAKZX010000073">
    <property type="protein sequence ID" value="NGO44864.1"/>
    <property type="molecule type" value="Genomic_DNA"/>
</dbReference>
<comment type="caution">
    <text evidence="1">The sequence shown here is derived from an EMBL/GenBank/DDBJ whole genome shotgun (WGS) entry which is preliminary data.</text>
</comment>
<sequence length="109" mass="11418">MTAHTADNVFARQQAEKHSIRAVLVDYVPLTVWRAVTSDQVRAKVRWTAADGSTRTGTTLVDAGHRAGSDVVVWADGQGGLTPPRPASSGETAARVVLIGTGPRSPSAV</sequence>
<dbReference type="RefSeq" id="WP_165341436.1">
    <property type="nucleotide sequence ID" value="NZ_JAAKZX010000073.1"/>
</dbReference>
<reference evidence="1 2" key="1">
    <citation type="submission" date="2020-02" db="EMBL/GenBank/DDBJ databases">
        <title>Whole-genome analyses of novel actinobacteria.</title>
        <authorList>
            <person name="Sahin N."/>
            <person name="Tokatli A."/>
        </authorList>
    </citation>
    <scope>NUCLEOTIDE SEQUENCE [LARGE SCALE GENOMIC DNA]</scope>
    <source>
        <strain evidence="1 2">YC419</strain>
    </source>
</reference>